<dbReference type="Proteomes" id="UP000087171">
    <property type="component" value="Chromosome Ca3"/>
</dbReference>
<dbReference type="GO" id="GO:0006624">
    <property type="term" value="P:vacuolar protein processing"/>
    <property type="evidence" value="ECO:0007669"/>
    <property type="project" value="TreeGrafter"/>
</dbReference>
<organism evidence="12 13">
    <name type="scientific">Cicer arietinum</name>
    <name type="common">Chickpea</name>
    <name type="synonym">Garbanzo</name>
    <dbReference type="NCBI Taxonomy" id="3827"/>
    <lineage>
        <taxon>Eukaryota</taxon>
        <taxon>Viridiplantae</taxon>
        <taxon>Streptophyta</taxon>
        <taxon>Embryophyta</taxon>
        <taxon>Tracheophyta</taxon>
        <taxon>Spermatophyta</taxon>
        <taxon>Magnoliopsida</taxon>
        <taxon>eudicotyledons</taxon>
        <taxon>Gunneridae</taxon>
        <taxon>Pentapetalae</taxon>
        <taxon>rosids</taxon>
        <taxon>fabids</taxon>
        <taxon>Fabales</taxon>
        <taxon>Fabaceae</taxon>
        <taxon>Papilionoideae</taxon>
        <taxon>50 kb inversion clade</taxon>
        <taxon>NPAAA clade</taxon>
        <taxon>Hologalegina</taxon>
        <taxon>IRL clade</taxon>
        <taxon>Cicereae</taxon>
        <taxon>Cicer</taxon>
    </lineage>
</organism>
<accession>A0A3Q7XN59</accession>
<dbReference type="InterPro" id="IPR043577">
    <property type="entry name" value="AE"/>
</dbReference>
<dbReference type="Gene3D" id="3.40.50.1460">
    <property type="match status" value="1"/>
</dbReference>
<evidence type="ECO:0000256" key="10">
    <source>
        <dbReference type="PIRSR" id="PIRSR019663-1"/>
    </source>
</evidence>
<keyword evidence="6" id="KW-0378">Hydrolase</keyword>
<dbReference type="PaxDb" id="3827-XP_004491693.1"/>
<dbReference type="PRINTS" id="PR00776">
    <property type="entry name" value="HEMOGLOBNASE"/>
</dbReference>
<dbReference type="GO" id="GO:0005773">
    <property type="term" value="C:vacuole"/>
    <property type="evidence" value="ECO:0007669"/>
    <property type="project" value="GOC"/>
</dbReference>
<proteinExistence type="inferred from homology"/>
<dbReference type="PANTHER" id="PTHR12000">
    <property type="entry name" value="HEMOGLOBINASE FAMILY MEMBER"/>
    <property type="match status" value="1"/>
</dbReference>
<dbReference type="InterPro" id="IPR048501">
    <property type="entry name" value="Legum_prodom"/>
</dbReference>
<dbReference type="FunFam" id="3.40.50.1460:FF:000006">
    <property type="entry name" value="Legumain"/>
    <property type="match status" value="1"/>
</dbReference>
<evidence type="ECO:0000256" key="5">
    <source>
        <dbReference type="ARBA" id="ARBA00022729"/>
    </source>
</evidence>
<dbReference type="InterPro" id="IPR046427">
    <property type="entry name" value="Legumain_prodom_sf"/>
</dbReference>
<keyword evidence="5" id="KW-0732">Signal</keyword>
<evidence type="ECO:0000256" key="2">
    <source>
        <dbReference type="ARBA" id="ARBA00009941"/>
    </source>
</evidence>
<dbReference type="CDD" id="cd21115">
    <property type="entry name" value="legumain_C"/>
    <property type="match status" value="1"/>
</dbReference>
<dbReference type="PANTHER" id="PTHR12000:SF52">
    <property type="entry name" value="LEGUMAIN PROTEIN-RELATED"/>
    <property type="match status" value="1"/>
</dbReference>
<dbReference type="GO" id="GO:0004197">
    <property type="term" value="F:cysteine-type endopeptidase activity"/>
    <property type="evidence" value="ECO:0007669"/>
    <property type="project" value="UniProtKB-EC"/>
</dbReference>
<feature type="active site" evidence="10">
    <location>
        <position position="150"/>
    </location>
</feature>
<evidence type="ECO:0000313" key="13">
    <source>
        <dbReference type="RefSeq" id="XP_027188393.1"/>
    </source>
</evidence>
<evidence type="ECO:0000313" key="12">
    <source>
        <dbReference type="Proteomes" id="UP000087171"/>
    </source>
</evidence>
<dbReference type="InterPro" id="IPR001096">
    <property type="entry name" value="Peptidase_C13"/>
</dbReference>
<dbReference type="RefSeq" id="XP_027188393.1">
    <property type="nucleotide sequence ID" value="XM_027332592.1"/>
</dbReference>
<keyword evidence="8" id="KW-1015">Disulfide bond</keyword>
<comment type="similarity">
    <text evidence="2">Belongs to the peptidase C13 family.</text>
</comment>
<name>A0A3Q7XN59_CICAR</name>
<evidence type="ECO:0000256" key="9">
    <source>
        <dbReference type="ARBA" id="ARBA00023180"/>
    </source>
</evidence>
<reference evidence="12" key="1">
    <citation type="journal article" date="2013" name="Nat. Biotechnol.">
        <title>Draft genome sequence of chickpea (Cicer arietinum) provides a resource for trait improvement.</title>
        <authorList>
            <person name="Varshney R.K."/>
            <person name="Song C."/>
            <person name="Saxena R.K."/>
            <person name="Azam S."/>
            <person name="Yu S."/>
            <person name="Sharpe A.G."/>
            <person name="Cannon S."/>
            <person name="Baek J."/>
            <person name="Rosen B.D."/>
            <person name="Tar'an B."/>
            <person name="Millan T."/>
            <person name="Zhang X."/>
            <person name="Ramsay L.D."/>
            <person name="Iwata A."/>
            <person name="Wang Y."/>
            <person name="Nelson W."/>
            <person name="Farmer A.D."/>
            <person name="Gaur P.M."/>
            <person name="Soderlund C."/>
            <person name="Penmetsa R.V."/>
            <person name="Xu C."/>
            <person name="Bharti A.K."/>
            <person name="He W."/>
            <person name="Winter P."/>
            <person name="Zhao S."/>
            <person name="Hane J.K."/>
            <person name="Carrasquilla-Garcia N."/>
            <person name="Condie J.A."/>
            <person name="Upadhyaya H.D."/>
            <person name="Luo M.C."/>
            <person name="Thudi M."/>
            <person name="Gowda C.L."/>
            <person name="Singh N.P."/>
            <person name="Lichtenzveig J."/>
            <person name="Gali K.K."/>
            <person name="Rubio J."/>
            <person name="Nadarajan N."/>
            <person name="Dolezel J."/>
            <person name="Bansal K.C."/>
            <person name="Xu X."/>
            <person name="Edwards D."/>
            <person name="Zhang G."/>
            <person name="Kahl G."/>
            <person name="Gil J."/>
            <person name="Singh K.B."/>
            <person name="Datta S.K."/>
            <person name="Jackson S.A."/>
            <person name="Wang J."/>
            <person name="Cook D.R."/>
        </authorList>
    </citation>
    <scope>NUCLEOTIDE SEQUENCE [LARGE SCALE GENOMIC DNA]</scope>
    <source>
        <strain evidence="12">cv. CDC Frontier</strain>
    </source>
</reference>
<evidence type="ECO:0000256" key="4">
    <source>
        <dbReference type="ARBA" id="ARBA00022670"/>
    </source>
</evidence>
<feature type="active site" description="Nucleophile" evidence="10">
    <location>
        <position position="192"/>
    </location>
</feature>
<evidence type="ECO:0000259" key="11">
    <source>
        <dbReference type="Pfam" id="PF20985"/>
    </source>
</evidence>
<protein>
    <recommendedName>
        <fullName evidence="3">legumain</fullName>
        <ecNumber evidence="3">3.4.22.34</ecNumber>
    </recommendedName>
</protein>
<dbReference type="PIRSF" id="PIRSF500139">
    <property type="entry name" value="AE"/>
    <property type="match status" value="1"/>
</dbReference>
<dbReference type="OrthoDB" id="192611at2759"/>
<dbReference type="Gene3D" id="1.10.132.130">
    <property type="match status" value="1"/>
</dbReference>
<evidence type="ECO:0000256" key="7">
    <source>
        <dbReference type="ARBA" id="ARBA00022807"/>
    </source>
</evidence>
<dbReference type="EC" id="3.4.22.34" evidence="3"/>
<reference evidence="13" key="2">
    <citation type="submission" date="2025-08" db="UniProtKB">
        <authorList>
            <consortium name="RefSeq"/>
        </authorList>
    </citation>
    <scope>IDENTIFICATION</scope>
    <source>
        <tissue evidence="13">Etiolated seedlings</tissue>
    </source>
</reference>
<gene>
    <name evidence="13" type="primary">LOC101488586</name>
</gene>
<evidence type="ECO:0000256" key="8">
    <source>
        <dbReference type="ARBA" id="ARBA00023157"/>
    </source>
</evidence>
<keyword evidence="12" id="KW-1185">Reference proteome</keyword>
<dbReference type="Pfam" id="PF01650">
    <property type="entry name" value="Peptidase_C13"/>
    <property type="match status" value="1"/>
</dbReference>
<dbReference type="GO" id="GO:0051603">
    <property type="term" value="P:proteolysis involved in protein catabolic process"/>
    <property type="evidence" value="ECO:0007669"/>
    <property type="project" value="InterPro"/>
</dbReference>
<comment type="catalytic activity">
    <reaction evidence="1">
        <text>Hydrolysis of proteins and small molecule substrates at -Asn-|-Xaa- bonds.</text>
        <dbReference type="EC" id="3.4.22.34"/>
    </reaction>
</comment>
<dbReference type="PIRSF" id="PIRSF019663">
    <property type="entry name" value="Legumain"/>
    <property type="match status" value="1"/>
</dbReference>
<sequence>MVRKSKGVRSIKNQVSQFIEEDVAGSNGLGTKWAFLVAGSNGIENYRHQADVCHAYQVLKSGGLKDENIIVMMFDDIANHNKNPRPGVIINSPNGPNVYQGVPKDYTGHNVNPTNFFAVLNGDTSYTIGGTGKVLNTTSNDSIFIYMVSHGTIHALDMINEGYIWGVDLVIALKKKHDALSYKKMVIYIESCFSGSIFDDILPDNIGIYATTASNGEENSFAIYCPETPFPPPAGFTFCLGDTYSISWMEDSETSNRSTQTLFDQYLSVVNRVQNMDPIYMSHVMEYGDTTVSNDLIATYFGDGSASSNSQSSYEHFTMKTGLVKQDDASLLHLKLELEKAPDGSKDKSKAQKELYDEIARRKHEDHTINLIADLLFGEEKDSIKMDHVRKVDLHDVDYWDCLKMLVSKIAYNLLILRKAYQDHCGILSPYGKKLYSRVSVNMCNVGISEAQMIAATSQACPIKNHIS</sequence>
<keyword evidence="9" id="KW-0325">Glycoprotein</keyword>
<dbReference type="Pfam" id="PF20985">
    <property type="entry name" value="Legum_prodom"/>
    <property type="match status" value="1"/>
</dbReference>
<keyword evidence="4" id="KW-0645">Protease</keyword>
<evidence type="ECO:0000256" key="1">
    <source>
        <dbReference type="ARBA" id="ARBA00000810"/>
    </source>
</evidence>
<evidence type="ECO:0000256" key="6">
    <source>
        <dbReference type="ARBA" id="ARBA00022801"/>
    </source>
</evidence>
<evidence type="ECO:0000256" key="3">
    <source>
        <dbReference type="ARBA" id="ARBA00012628"/>
    </source>
</evidence>
<dbReference type="FunFam" id="1.10.132.130:FF:000001">
    <property type="entry name" value="Vacuolar-processing enzyme beta-isozyme"/>
    <property type="match status" value="1"/>
</dbReference>
<keyword evidence="7" id="KW-0788">Thiol protease</keyword>
<feature type="domain" description="Legumain prodomain" evidence="11">
    <location>
        <begin position="353"/>
        <end position="461"/>
    </location>
</feature>
<dbReference type="AlphaFoldDB" id="A0A3Q7XN59"/>